<protein>
    <submittedName>
        <fullName evidence="1">Uncharacterized protein</fullName>
    </submittedName>
</protein>
<organism evidence="1 2">
    <name type="scientific">Portunus trituberculatus</name>
    <name type="common">Swimming crab</name>
    <name type="synonym">Neptunus trituberculatus</name>
    <dbReference type="NCBI Taxonomy" id="210409"/>
    <lineage>
        <taxon>Eukaryota</taxon>
        <taxon>Metazoa</taxon>
        <taxon>Ecdysozoa</taxon>
        <taxon>Arthropoda</taxon>
        <taxon>Crustacea</taxon>
        <taxon>Multicrustacea</taxon>
        <taxon>Malacostraca</taxon>
        <taxon>Eumalacostraca</taxon>
        <taxon>Eucarida</taxon>
        <taxon>Decapoda</taxon>
        <taxon>Pleocyemata</taxon>
        <taxon>Brachyura</taxon>
        <taxon>Eubrachyura</taxon>
        <taxon>Portunoidea</taxon>
        <taxon>Portunidae</taxon>
        <taxon>Portuninae</taxon>
        <taxon>Portunus</taxon>
    </lineage>
</organism>
<dbReference type="AlphaFoldDB" id="A0A5B7H047"/>
<gene>
    <name evidence="1" type="ORF">E2C01_056796</name>
</gene>
<accession>A0A5B7H047</accession>
<dbReference type="EMBL" id="VSRR010019976">
    <property type="protein sequence ID" value="MPC62707.1"/>
    <property type="molecule type" value="Genomic_DNA"/>
</dbReference>
<dbReference type="Proteomes" id="UP000324222">
    <property type="component" value="Unassembled WGS sequence"/>
</dbReference>
<sequence length="71" mass="8492">MDEKRNFEKVIMEKCKDQPKFVNGKLKEKQQFKKSKVNGTTFHDPKEQAEIMNHCFEGFFYKSGTKRKEES</sequence>
<reference evidence="1 2" key="1">
    <citation type="submission" date="2019-05" db="EMBL/GenBank/DDBJ databases">
        <title>Another draft genome of Portunus trituberculatus and its Hox gene families provides insights of decapod evolution.</title>
        <authorList>
            <person name="Jeong J.-H."/>
            <person name="Song I."/>
            <person name="Kim S."/>
            <person name="Choi T."/>
            <person name="Kim D."/>
            <person name="Ryu S."/>
            <person name="Kim W."/>
        </authorList>
    </citation>
    <scope>NUCLEOTIDE SEQUENCE [LARGE SCALE GENOMIC DNA]</scope>
    <source>
        <tissue evidence="1">Muscle</tissue>
    </source>
</reference>
<proteinExistence type="predicted"/>
<keyword evidence="2" id="KW-1185">Reference proteome</keyword>
<evidence type="ECO:0000313" key="2">
    <source>
        <dbReference type="Proteomes" id="UP000324222"/>
    </source>
</evidence>
<name>A0A5B7H047_PORTR</name>
<evidence type="ECO:0000313" key="1">
    <source>
        <dbReference type="EMBL" id="MPC62707.1"/>
    </source>
</evidence>
<comment type="caution">
    <text evidence="1">The sequence shown here is derived from an EMBL/GenBank/DDBJ whole genome shotgun (WGS) entry which is preliminary data.</text>
</comment>